<dbReference type="EMBL" id="JAZHXI010000005">
    <property type="protein sequence ID" value="KAL2071355.1"/>
    <property type="molecule type" value="Genomic_DNA"/>
</dbReference>
<reference evidence="4 5" key="1">
    <citation type="journal article" date="2024" name="Commun. Biol.">
        <title>Comparative genomic analysis of thermophilic fungi reveals convergent evolutionary adaptations and gene losses.</title>
        <authorList>
            <person name="Steindorff A.S."/>
            <person name="Aguilar-Pontes M.V."/>
            <person name="Robinson A.J."/>
            <person name="Andreopoulos B."/>
            <person name="LaButti K."/>
            <person name="Kuo A."/>
            <person name="Mondo S."/>
            <person name="Riley R."/>
            <person name="Otillar R."/>
            <person name="Haridas S."/>
            <person name="Lipzen A."/>
            <person name="Grimwood J."/>
            <person name="Schmutz J."/>
            <person name="Clum A."/>
            <person name="Reid I.D."/>
            <person name="Moisan M.C."/>
            <person name="Butler G."/>
            <person name="Nguyen T.T.M."/>
            <person name="Dewar K."/>
            <person name="Conant G."/>
            <person name="Drula E."/>
            <person name="Henrissat B."/>
            <person name="Hansel C."/>
            <person name="Singer S."/>
            <person name="Hutchinson M.I."/>
            <person name="de Vries R.P."/>
            <person name="Natvig D.O."/>
            <person name="Powell A.J."/>
            <person name="Tsang A."/>
            <person name="Grigoriev I.V."/>
        </authorList>
    </citation>
    <scope>NUCLEOTIDE SEQUENCE [LARGE SCALE GENOMIC DNA]</scope>
    <source>
        <strain evidence="4 5">CBS 494.80</strain>
    </source>
</reference>
<dbReference type="NCBIfam" id="NF041278">
    <property type="entry name" value="CmcJ_NvfI_EfuI"/>
    <property type="match status" value="2"/>
</dbReference>
<evidence type="ECO:0000313" key="4">
    <source>
        <dbReference type="EMBL" id="KAL2071355.1"/>
    </source>
</evidence>
<dbReference type="PANTHER" id="PTHR34598:SF3">
    <property type="entry name" value="OXIDOREDUCTASE AN1597"/>
    <property type="match status" value="1"/>
</dbReference>
<proteinExistence type="inferred from homology"/>
<gene>
    <name evidence="4" type="ORF">VTL71DRAFT_12590</name>
</gene>
<feature type="domain" description="GST N-terminal" evidence="2">
    <location>
        <begin position="1"/>
        <end position="82"/>
    </location>
</feature>
<evidence type="ECO:0000313" key="5">
    <source>
        <dbReference type="Proteomes" id="UP001595075"/>
    </source>
</evidence>
<feature type="domain" description="GST C-terminal" evidence="3">
    <location>
        <begin position="86"/>
        <end position="226"/>
    </location>
</feature>
<comment type="caution">
    <text evidence="4">The sequence shown here is derived from an EMBL/GenBank/DDBJ whole genome shotgun (WGS) entry which is preliminary data.</text>
</comment>
<dbReference type="PROSITE" id="PS50404">
    <property type="entry name" value="GST_NTER"/>
    <property type="match status" value="1"/>
</dbReference>
<dbReference type="InterPro" id="IPR040079">
    <property type="entry name" value="Glutathione_S-Trfase"/>
</dbReference>
<dbReference type="InterPro" id="IPR004046">
    <property type="entry name" value="GST_C"/>
</dbReference>
<dbReference type="Gene3D" id="3.40.30.10">
    <property type="entry name" value="Glutaredoxin"/>
    <property type="match status" value="1"/>
</dbReference>
<evidence type="ECO:0000256" key="1">
    <source>
        <dbReference type="ARBA" id="ARBA00023604"/>
    </source>
</evidence>
<dbReference type="InterPro" id="IPR036249">
    <property type="entry name" value="Thioredoxin-like_sf"/>
</dbReference>
<dbReference type="SFLD" id="SFLDS00019">
    <property type="entry name" value="Glutathione_Transferase_(cytos"/>
    <property type="match status" value="1"/>
</dbReference>
<sequence length="524" mass="59866">MLQVYLDPCTVNSRKVLAGLDLMGTQFKLNHINYFTGEHKSPEYLKINPNGTVPSASDGADFNITESNAILQYAADLDGSVHYPKDLKARADVNKWLLWEASVWFPSCYVYLVEYVVKPLLKSEPDQSVIDNEAPKWNKLAAVLDAQLAKTKFLAGDEVTIADIAVAAPMHLHKASRLPVEKHKNLQRWMNEIEKLPAWQKTQGAVEKALLPQVSNVNPKEVRANFNYTKDVDKPTEIYFYESEAAKDVHEPGDDAREMIVTDGWERNRTTPFTADKEGFSVHDFKTQHSKWEDEANVREAFYPEVVEFVKKTTGARRVLVFDHTIRTKANAAKPITQETDTTKRAPVMLVHCDYTAESGPTRVQQLLPDEAEDLLSRRVAFFNGKCVIISPTPDNIHPNFVSKGPIYKRRDNADCIEVWKPLDIVEERPLAMCDVTSAPADDFFKLHLRYRDRNGENYVMRYSPKHKWWYFPKMTADQVILLKTYESRPDVARFVGHTAFEDPTSPPDAKIRESVEIRTIAFF</sequence>
<keyword evidence="5" id="KW-1185">Reference proteome</keyword>
<dbReference type="Pfam" id="PF02798">
    <property type="entry name" value="GST_N"/>
    <property type="match status" value="1"/>
</dbReference>
<dbReference type="SFLD" id="SFLDG00358">
    <property type="entry name" value="Main_(cytGST)"/>
    <property type="match status" value="1"/>
</dbReference>
<dbReference type="PROSITE" id="PS50405">
    <property type="entry name" value="GST_CTER"/>
    <property type="match status" value="1"/>
</dbReference>
<dbReference type="InterPro" id="IPR036282">
    <property type="entry name" value="Glutathione-S-Trfase_C_sf"/>
</dbReference>
<dbReference type="Gene3D" id="1.20.1050.10">
    <property type="match status" value="1"/>
</dbReference>
<evidence type="ECO:0008006" key="6">
    <source>
        <dbReference type="Google" id="ProtNLM"/>
    </source>
</evidence>
<comment type="similarity">
    <text evidence="1">Belongs to the asaB hydroxylase/desaturase family.</text>
</comment>
<dbReference type="PANTHER" id="PTHR34598">
    <property type="entry name" value="BLL6449 PROTEIN"/>
    <property type="match status" value="1"/>
</dbReference>
<protein>
    <recommendedName>
        <fullName evidence="6">Glutathione S-transferase</fullName>
    </recommendedName>
</protein>
<evidence type="ECO:0000259" key="3">
    <source>
        <dbReference type="PROSITE" id="PS50405"/>
    </source>
</evidence>
<evidence type="ECO:0000259" key="2">
    <source>
        <dbReference type="PROSITE" id="PS50404"/>
    </source>
</evidence>
<dbReference type="Proteomes" id="UP001595075">
    <property type="component" value="Unassembled WGS sequence"/>
</dbReference>
<organism evidence="4 5">
    <name type="scientific">Oculimacula yallundae</name>
    <dbReference type="NCBI Taxonomy" id="86028"/>
    <lineage>
        <taxon>Eukaryota</taxon>
        <taxon>Fungi</taxon>
        <taxon>Dikarya</taxon>
        <taxon>Ascomycota</taxon>
        <taxon>Pezizomycotina</taxon>
        <taxon>Leotiomycetes</taxon>
        <taxon>Helotiales</taxon>
        <taxon>Ploettnerulaceae</taxon>
        <taxon>Oculimacula</taxon>
    </lineage>
</organism>
<name>A0ABR4CN39_9HELO</name>
<accession>A0ABR4CN39</accession>
<dbReference type="SUPFAM" id="SSF47616">
    <property type="entry name" value="GST C-terminal domain-like"/>
    <property type="match status" value="1"/>
</dbReference>
<dbReference type="InterPro" id="IPR004045">
    <property type="entry name" value="Glutathione_S-Trfase_N"/>
</dbReference>
<dbReference type="InterPro" id="IPR010987">
    <property type="entry name" value="Glutathione-S-Trfase_C-like"/>
</dbReference>
<dbReference type="SUPFAM" id="SSF52833">
    <property type="entry name" value="Thioredoxin-like"/>
    <property type="match status" value="1"/>
</dbReference>
<dbReference type="Pfam" id="PF00043">
    <property type="entry name" value="GST_C"/>
    <property type="match status" value="1"/>
</dbReference>
<dbReference type="InterPro" id="IPR044053">
    <property type="entry name" value="AsaB-like"/>
</dbReference>